<name>A0A6C0CNY7_9ZZZZ</name>
<reference evidence="1" key="1">
    <citation type="journal article" date="2020" name="Nature">
        <title>Giant virus diversity and host interactions through global metagenomics.</title>
        <authorList>
            <person name="Schulz F."/>
            <person name="Roux S."/>
            <person name="Paez-Espino D."/>
            <person name="Jungbluth S."/>
            <person name="Walsh D.A."/>
            <person name="Denef V.J."/>
            <person name="McMahon K.D."/>
            <person name="Konstantinidis K.T."/>
            <person name="Eloe-Fadrosh E.A."/>
            <person name="Kyrpides N.C."/>
            <person name="Woyke T."/>
        </authorList>
    </citation>
    <scope>NUCLEOTIDE SEQUENCE</scope>
    <source>
        <strain evidence="1">GVMAG-M-3300021425-14</strain>
    </source>
</reference>
<dbReference type="AlphaFoldDB" id="A0A6C0CNY7"/>
<dbReference type="Gene3D" id="3.40.50.150">
    <property type="entry name" value="Vaccinia Virus protein VP39"/>
    <property type="match status" value="1"/>
</dbReference>
<evidence type="ECO:0008006" key="2">
    <source>
        <dbReference type="Google" id="ProtNLM"/>
    </source>
</evidence>
<accession>A0A6C0CNY7</accession>
<dbReference type="EMBL" id="MN739460">
    <property type="protein sequence ID" value="QHT05822.1"/>
    <property type="molecule type" value="Genomic_DNA"/>
</dbReference>
<proteinExistence type="predicted"/>
<evidence type="ECO:0000313" key="1">
    <source>
        <dbReference type="EMBL" id="QHT05822.1"/>
    </source>
</evidence>
<dbReference type="InterPro" id="IPR029063">
    <property type="entry name" value="SAM-dependent_MTases_sf"/>
</dbReference>
<sequence length="193" mass="22809">MQPHLKKNDKNLFYKYLDKASVYFEYGSGGSTYQASIRDNIKKIYSVESDKEWHNKIKENIGDLSKINFLYNEMDTQPNTWGYPGPNSIKEQWISYSDQLSKLSTIQQKEIDLVMIDGRFRVACCLKCFNAVNDDCIIIFDDFLNRKQYHSVLQFYDIIERTNNNEMAILKKKKDILSIPIELIQKYEVEKRC</sequence>
<protein>
    <recommendedName>
        <fullName evidence="2">Methyltransferase</fullName>
    </recommendedName>
</protein>
<organism evidence="1">
    <name type="scientific">viral metagenome</name>
    <dbReference type="NCBI Taxonomy" id="1070528"/>
    <lineage>
        <taxon>unclassified sequences</taxon>
        <taxon>metagenomes</taxon>
        <taxon>organismal metagenomes</taxon>
    </lineage>
</organism>